<keyword evidence="4" id="KW-0902">Two-component regulatory system</keyword>
<dbReference type="EMBL" id="QGGV01000008">
    <property type="protein sequence ID" value="PWK55169.1"/>
    <property type="molecule type" value="Genomic_DNA"/>
</dbReference>
<dbReference type="PANTHER" id="PTHR32071:SF57">
    <property type="entry name" value="C4-DICARBOXYLATE TRANSPORT TRANSCRIPTIONAL REGULATORY PROTEIN DCTD"/>
    <property type="match status" value="1"/>
</dbReference>
<dbReference type="FunFam" id="3.40.50.2300:FF:000018">
    <property type="entry name" value="DNA-binding transcriptional regulator NtrC"/>
    <property type="match status" value="1"/>
</dbReference>
<keyword evidence="2" id="KW-0547">Nucleotide-binding</keyword>
<name>A0A316G2T8_9RHOB</name>
<evidence type="ECO:0000256" key="1">
    <source>
        <dbReference type="ARBA" id="ARBA00022553"/>
    </source>
</evidence>
<dbReference type="SUPFAM" id="SSF52172">
    <property type="entry name" value="CheY-like"/>
    <property type="match status" value="1"/>
</dbReference>
<dbReference type="InterPro" id="IPR002078">
    <property type="entry name" value="Sigma_54_int"/>
</dbReference>
<dbReference type="Gene3D" id="1.10.10.60">
    <property type="entry name" value="Homeodomain-like"/>
    <property type="match status" value="1"/>
</dbReference>
<comment type="caution">
    <text evidence="10">The sequence shown here is derived from an EMBL/GenBank/DDBJ whole genome shotgun (WGS) entry which is preliminary data.</text>
</comment>
<sequence length="406" mass="43947">MSRVLLVEDDAPVREALAQTLELAGLTVTEAGSFIVAKDHIRRDFAGVVVSDIRMPGKDGIALLDHAQSVDPELPVILLTGEGDVPMAVAAVNRGAFDFLEKPCPTETLVETVRRALDRRRASLEDRRLQAELRKGDAAQRMLFGTSAVAERLRAEVRQIARVPGVVLIEGAPGSGLSKVAEVLHLLSPLAQGPFIKLGAAALTPAALDDAVAAADGGSLFLNEVTSLSKACQYALLEHLDREAGARLLAGTTQDALALSEQGAFLPDLYYRVEALRIRIPALKERPEDIPVLFRHYVAQASEQAGVPERAIPPALLASLMSQDWPGNARALMNAAMRFTLGLMPDEIEEIGLAEKMAQIEASLIVEALRRNRGNATLTAETLKLPRKTFYDKLARYGVRAEDFRD</sequence>
<dbReference type="PANTHER" id="PTHR32071">
    <property type="entry name" value="TRANSCRIPTIONAL REGULATORY PROTEIN"/>
    <property type="match status" value="1"/>
</dbReference>
<dbReference type="Proteomes" id="UP000245390">
    <property type="component" value="Unassembled WGS sequence"/>
</dbReference>
<dbReference type="RefSeq" id="WP_109760176.1">
    <property type="nucleotide sequence ID" value="NZ_CP034588.1"/>
</dbReference>
<dbReference type="GO" id="GO:0006355">
    <property type="term" value="P:regulation of DNA-templated transcription"/>
    <property type="evidence" value="ECO:0007669"/>
    <property type="project" value="InterPro"/>
</dbReference>
<evidence type="ECO:0000256" key="7">
    <source>
        <dbReference type="PROSITE-ProRule" id="PRU00169"/>
    </source>
</evidence>
<dbReference type="Pfam" id="PF00072">
    <property type="entry name" value="Response_reg"/>
    <property type="match status" value="1"/>
</dbReference>
<evidence type="ECO:0000256" key="5">
    <source>
        <dbReference type="ARBA" id="ARBA00023015"/>
    </source>
</evidence>
<dbReference type="PRINTS" id="PR01590">
    <property type="entry name" value="HTHFIS"/>
</dbReference>
<dbReference type="Gene3D" id="3.40.50.2300">
    <property type="match status" value="1"/>
</dbReference>
<protein>
    <submittedName>
        <fullName evidence="10">Two component Fis family sigma54 specific transcriptional regulator</fullName>
    </submittedName>
</protein>
<dbReference type="PROSITE" id="PS50110">
    <property type="entry name" value="RESPONSE_REGULATORY"/>
    <property type="match status" value="1"/>
</dbReference>
<evidence type="ECO:0000259" key="9">
    <source>
        <dbReference type="PROSITE" id="PS50110"/>
    </source>
</evidence>
<organism evidence="10 11">
    <name type="scientific">Silicimonas algicola</name>
    <dbReference type="NCBI Taxonomy" id="1826607"/>
    <lineage>
        <taxon>Bacteria</taxon>
        <taxon>Pseudomonadati</taxon>
        <taxon>Pseudomonadota</taxon>
        <taxon>Alphaproteobacteria</taxon>
        <taxon>Rhodobacterales</taxon>
        <taxon>Paracoccaceae</taxon>
    </lineage>
</organism>
<evidence type="ECO:0000313" key="10">
    <source>
        <dbReference type="EMBL" id="PWK55169.1"/>
    </source>
</evidence>
<dbReference type="KEGG" id="salo:EF888_07045"/>
<evidence type="ECO:0000256" key="4">
    <source>
        <dbReference type="ARBA" id="ARBA00023012"/>
    </source>
</evidence>
<evidence type="ECO:0000313" key="11">
    <source>
        <dbReference type="Proteomes" id="UP000245390"/>
    </source>
</evidence>
<dbReference type="GO" id="GO:0000160">
    <property type="term" value="P:phosphorelay signal transduction system"/>
    <property type="evidence" value="ECO:0007669"/>
    <property type="project" value="UniProtKB-KW"/>
</dbReference>
<gene>
    <name evidence="10" type="ORF">C8D95_10845</name>
</gene>
<dbReference type="GO" id="GO:0005524">
    <property type="term" value="F:ATP binding"/>
    <property type="evidence" value="ECO:0007669"/>
    <property type="project" value="UniProtKB-KW"/>
</dbReference>
<dbReference type="Pfam" id="PF14532">
    <property type="entry name" value="Sigma54_activ_2"/>
    <property type="match status" value="1"/>
</dbReference>
<proteinExistence type="predicted"/>
<dbReference type="SUPFAM" id="SSF52540">
    <property type="entry name" value="P-loop containing nucleoside triphosphate hydrolases"/>
    <property type="match status" value="1"/>
</dbReference>
<dbReference type="SUPFAM" id="SSF46689">
    <property type="entry name" value="Homeodomain-like"/>
    <property type="match status" value="1"/>
</dbReference>
<feature type="modified residue" description="4-aspartylphosphate" evidence="7">
    <location>
        <position position="52"/>
    </location>
</feature>
<keyword evidence="11" id="KW-1185">Reference proteome</keyword>
<keyword evidence="1 7" id="KW-0597">Phosphoprotein</keyword>
<dbReference type="GO" id="GO:0043565">
    <property type="term" value="F:sequence-specific DNA binding"/>
    <property type="evidence" value="ECO:0007669"/>
    <property type="project" value="InterPro"/>
</dbReference>
<dbReference type="Pfam" id="PF25601">
    <property type="entry name" value="AAA_lid_14"/>
    <property type="match status" value="1"/>
</dbReference>
<dbReference type="Gene3D" id="1.10.8.60">
    <property type="match status" value="1"/>
</dbReference>
<dbReference type="InterPro" id="IPR002197">
    <property type="entry name" value="HTH_Fis"/>
</dbReference>
<keyword evidence="5" id="KW-0805">Transcription regulation</keyword>
<keyword evidence="6" id="KW-0804">Transcription</keyword>
<evidence type="ECO:0000256" key="2">
    <source>
        <dbReference type="ARBA" id="ARBA00022741"/>
    </source>
</evidence>
<dbReference type="AlphaFoldDB" id="A0A316G2T8"/>
<dbReference type="InterPro" id="IPR027417">
    <property type="entry name" value="P-loop_NTPase"/>
</dbReference>
<keyword evidence="3" id="KW-0067">ATP-binding</keyword>
<dbReference type="InterPro" id="IPR011006">
    <property type="entry name" value="CheY-like_superfamily"/>
</dbReference>
<evidence type="ECO:0000256" key="3">
    <source>
        <dbReference type="ARBA" id="ARBA00022840"/>
    </source>
</evidence>
<dbReference type="CDD" id="cd17549">
    <property type="entry name" value="REC_DctD-like"/>
    <property type="match status" value="1"/>
</dbReference>
<evidence type="ECO:0000259" key="8">
    <source>
        <dbReference type="PROSITE" id="PS50045"/>
    </source>
</evidence>
<feature type="domain" description="Sigma-54 factor interaction" evidence="8">
    <location>
        <begin position="143"/>
        <end position="341"/>
    </location>
</feature>
<dbReference type="SMART" id="SM00448">
    <property type="entry name" value="REC"/>
    <property type="match status" value="1"/>
</dbReference>
<dbReference type="InterPro" id="IPR009057">
    <property type="entry name" value="Homeodomain-like_sf"/>
</dbReference>
<dbReference type="OrthoDB" id="9802388at2"/>
<reference evidence="10 11" key="1">
    <citation type="submission" date="2018-05" db="EMBL/GenBank/DDBJ databases">
        <title>Genomic Encyclopedia of Type Strains, Phase IV (KMG-IV): sequencing the most valuable type-strain genomes for metagenomic binning, comparative biology and taxonomic classification.</title>
        <authorList>
            <person name="Goeker M."/>
        </authorList>
    </citation>
    <scope>NUCLEOTIDE SEQUENCE [LARGE SCALE GENOMIC DNA]</scope>
    <source>
        <strain evidence="10 11">DSM 103371</strain>
    </source>
</reference>
<dbReference type="Gene3D" id="3.40.50.300">
    <property type="entry name" value="P-loop containing nucleotide triphosphate hydrolases"/>
    <property type="match status" value="1"/>
</dbReference>
<accession>A0A316G2T8</accession>
<evidence type="ECO:0000256" key="6">
    <source>
        <dbReference type="ARBA" id="ARBA00023163"/>
    </source>
</evidence>
<dbReference type="InterPro" id="IPR058031">
    <property type="entry name" value="AAA_lid_NorR"/>
</dbReference>
<dbReference type="PROSITE" id="PS50045">
    <property type="entry name" value="SIGMA54_INTERACT_4"/>
    <property type="match status" value="1"/>
</dbReference>
<dbReference type="InterPro" id="IPR001789">
    <property type="entry name" value="Sig_transdc_resp-reg_receiver"/>
</dbReference>
<feature type="domain" description="Response regulatory" evidence="9">
    <location>
        <begin position="3"/>
        <end position="117"/>
    </location>
</feature>